<feature type="compositionally biased region" description="Basic residues" evidence="1">
    <location>
        <begin position="592"/>
        <end position="601"/>
    </location>
</feature>
<feature type="compositionally biased region" description="Acidic residues" evidence="1">
    <location>
        <begin position="522"/>
        <end position="531"/>
    </location>
</feature>
<sequence>MMGLPPLPNDPYLEFQPAFAYSLPIQILLTGITLTLLVILLIHLLFTTQYHYPLAPLNYCLQLASVIAVLLGVIVRVYVILSHLGAKGDRWPYTLDYVAVPVPQPKWNQAQDAAWQTLLAISNGLANITHIQFLTLLYPSRTEARLIFIALGPLAVASSALYYCTLSNHPRVIDMGDAIRAVFSCTLLVIFSLALFIWGFLVNRARAWRLDGGTAVFGSGALALALVTTASSFVAVKEEELVDWLQYLIWAAVLWQTWLGWWWWVGAGMGIGEVEDIMERTLRKKRKAARRAHAKHVMAAANEEERPRRQQTVTGAIKTGTTAVVGFTTSLVHLRTSAGGSVPGSAASAAGRLEGSAAGGSFSRMRIRRPRPRRDVEEGVSDGEGGEVIELGTIRLEEPPHQSEHSGASGGRQQQSSNSNSGTSSTSRTPSLHAPRSVGEFVAYPATWLQVYIRRLRKAHEEATRRRAVEQAERRARVPNIATSADDGWGLGSFGVREHQESTWRLQEADRQLRVNALLDEEEAKEEEEEEVVRQPRNSARGSARTSRRNSVAHPRSLRETREAQMQNSRVAEEHAHDDDWEDVTSDEGPRRRGSVRSRSSRVREVEQEEVAARPTAAGSSWSWWGPLRDWRLQDRSTF</sequence>
<feature type="compositionally biased region" description="Polar residues" evidence="1">
    <location>
        <begin position="536"/>
        <end position="545"/>
    </location>
</feature>
<feature type="compositionally biased region" description="Low complexity" evidence="1">
    <location>
        <begin position="338"/>
        <end position="351"/>
    </location>
</feature>
<name>A0AAD3TP12_9TREE</name>
<dbReference type="AlphaFoldDB" id="A0AAD3TP12"/>
<feature type="compositionally biased region" description="Low complexity" evidence="1">
    <location>
        <begin position="411"/>
        <end position="429"/>
    </location>
</feature>
<feature type="transmembrane region" description="Helical" evidence="2">
    <location>
        <begin position="178"/>
        <end position="201"/>
    </location>
</feature>
<reference evidence="3" key="1">
    <citation type="journal article" date="2023" name="BMC Genomics">
        <title>Chromosome-level genome assemblies of Cutaneotrichosporon spp. (Trichosporonales, Basidiomycota) reveal imbalanced evolution between nucleotide sequences and chromosome synteny.</title>
        <authorList>
            <person name="Kobayashi Y."/>
            <person name="Kayamori A."/>
            <person name="Aoki K."/>
            <person name="Shiwa Y."/>
            <person name="Matsutani M."/>
            <person name="Fujita N."/>
            <person name="Sugita T."/>
            <person name="Iwasaki W."/>
            <person name="Tanaka N."/>
            <person name="Takashima M."/>
        </authorList>
    </citation>
    <scope>NUCLEOTIDE SEQUENCE</scope>
    <source>
        <strain evidence="3">HIS016</strain>
    </source>
</reference>
<keyword evidence="2" id="KW-0472">Membrane</keyword>
<feature type="region of interest" description="Disordered" evidence="1">
    <location>
        <begin position="522"/>
        <end position="624"/>
    </location>
</feature>
<accession>A0AAD3TP12</accession>
<feature type="transmembrane region" description="Helical" evidence="2">
    <location>
        <begin position="20"/>
        <end position="47"/>
    </location>
</feature>
<comment type="caution">
    <text evidence="3">The sequence shown here is derived from an EMBL/GenBank/DDBJ whole genome shotgun (WGS) entry which is preliminary data.</text>
</comment>
<keyword evidence="2" id="KW-1133">Transmembrane helix</keyword>
<proteinExistence type="predicted"/>
<dbReference type="EMBL" id="BTCM01000001">
    <property type="protein sequence ID" value="GMK54107.1"/>
    <property type="molecule type" value="Genomic_DNA"/>
</dbReference>
<evidence type="ECO:0000256" key="2">
    <source>
        <dbReference type="SAM" id="Phobius"/>
    </source>
</evidence>
<feature type="compositionally biased region" description="Acidic residues" evidence="1">
    <location>
        <begin position="378"/>
        <end position="387"/>
    </location>
</feature>
<keyword evidence="4" id="KW-1185">Reference proteome</keyword>
<feature type="region of interest" description="Disordered" evidence="1">
    <location>
        <begin position="338"/>
        <end position="434"/>
    </location>
</feature>
<dbReference type="Proteomes" id="UP001222932">
    <property type="component" value="Unassembled WGS sequence"/>
</dbReference>
<evidence type="ECO:0000313" key="4">
    <source>
        <dbReference type="Proteomes" id="UP001222932"/>
    </source>
</evidence>
<gene>
    <name evidence="3" type="ORF">CspeluHIS016_0106930</name>
</gene>
<feature type="transmembrane region" description="Helical" evidence="2">
    <location>
        <begin position="146"/>
        <end position="166"/>
    </location>
</feature>
<feature type="transmembrane region" description="Helical" evidence="2">
    <location>
        <begin position="59"/>
        <end position="81"/>
    </location>
</feature>
<feature type="transmembrane region" description="Helical" evidence="2">
    <location>
        <begin position="247"/>
        <end position="264"/>
    </location>
</feature>
<evidence type="ECO:0008006" key="5">
    <source>
        <dbReference type="Google" id="ProtNLM"/>
    </source>
</evidence>
<organism evidence="3 4">
    <name type="scientific">Cutaneotrichosporon spelunceum</name>
    <dbReference type="NCBI Taxonomy" id="1672016"/>
    <lineage>
        <taxon>Eukaryota</taxon>
        <taxon>Fungi</taxon>
        <taxon>Dikarya</taxon>
        <taxon>Basidiomycota</taxon>
        <taxon>Agaricomycotina</taxon>
        <taxon>Tremellomycetes</taxon>
        <taxon>Trichosporonales</taxon>
        <taxon>Trichosporonaceae</taxon>
        <taxon>Cutaneotrichosporon</taxon>
    </lineage>
</organism>
<feature type="transmembrane region" description="Helical" evidence="2">
    <location>
        <begin position="213"/>
        <end position="235"/>
    </location>
</feature>
<reference evidence="3" key="2">
    <citation type="submission" date="2023-06" db="EMBL/GenBank/DDBJ databases">
        <authorList>
            <person name="Kobayashi Y."/>
            <person name="Kayamori A."/>
            <person name="Aoki K."/>
            <person name="Shiwa Y."/>
            <person name="Fujita N."/>
            <person name="Sugita T."/>
            <person name="Iwasaki W."/>
            <person name="Tanaka N."/>
            <person name="Takashima M."/>
        </authorList>
    </citation>
    <scope>NUCLEOTIDE SEQUENCE</scope>
    <source>
        <strain evidence="3">HIS016</strain>
    </source>
</reference>
<evidence type="ECO:0000313" key="3">
    <source>
        <dbReference type="EMBL" id="GMK54107.1"/>
    </source>
</evidence>
<feature type="compositionally biased region" description="Basic and acidic residues" evidence="1">
    <location>
        <begin position="395"/>
        <end position="404"/>
    </location>
</feature>
<protein>
    <recommendedName>
        <fullName evidence="5">PalH-domain-containing protein</fullName>
    </recommendedName>
</protein>
<keyword evidence="2" id="KW-0812">Transmembrane</keyword>
<evidence type="ECO:0000256" key="1">
    <source>
        <dbReference type="SAM" id="MobiDB-lite"/>
    </source>
</evidence>